<dbReference type="GO" id="GO:0006396">
    <property type="term" value="P:RNA processing"/>
    <property type="evidence" value="ECO:0007669"/>
    <property type="project" value="InterPro"/>
</dbReference>
<keyword evidence="7" id="KW-0269">Exonuclease</keyword>
<keyword evidence="1" id="KW-0963">Cytoplasm</keyword>
<keyword evidence="8" id="KW-0694">RNA-binding</keyword>
<sequence length="642" mass="73151">MAEEIKESNTQQEVSQTTNKKQNDNKRVPNNRKPNNNPNTRGNTKPNTNKNRNRNRRQQAPTDDNLKLFVQKNQEMHKRRLNPHYKLDLSSNAKIRITPLGGLGEIGGNITVFETQNEAILVDVGMSFPDEDMHGVDILIPDFSYIKEIRKKIVAIIITHAHEDHIGAIPYLFKEMQFPIYATPLPLAMIGSKFDEHRLKEFRKYFNPVEKRKVYKIGNDFEIEWMHMTHSIIDSSSLAITTAAGTVIHTGDFKIDHTPVDGYAADLHRLAYYGDKGVLCLLSDSTNSHNPNPTGSELSVAPALDRVFSKAEGRIILSTFSSNIHRIQQAIQYGLKYNRKICVIGRSMERNIELAMQYDYVKFPKNSFVDADEISQMNDKNVLIVTTGSQGEANSALFRMSIGEHRHIKIKPTDLVVLSSRAIPGNEGSISGMLNHLQRAGAKVAMDKDIHVSGHASIEEQKLMLRLVNPKFFLPVHGEYNHVLKHKETAMECGIPERNIFVMTDGEQIEVAPKFIRKVKTVKTGKVYIDNQNNYEIEDDIVLDRQKLASDGIVMLVAEVDEQTQKLLSKPKVTTFGLVANKQDRAFAKEMEDVIEHFLLHMKEGLIYNQRALESDLRQVVRKHIYRRMKRYPLIVPHFLIS</sequence>
<feature type="compositionally biased region" description="Polar residues" evidence="9">
    <location>
        <begin position="8"/>
        <end position="20"/>
    </location>
</feature>
<dbReference type="PROSITE" id="PS01292">
    <property type="entry name" value="UPF0036"/>
    <property type="match status" value="1"/>
</dbReference>
<reference evidence="11" key="1">
    <citation type="submission" date="2016-10" db="EMBL/GenBank/DDBJ databases">
        <authorList>
            <person name="de Groot N.N."/>
        </authorList>
    </citation>
    <scope>NUCLEOTIDE SEQUENCE</scope>
</reference>
<evidence type="ECO:0000256" key="9">
    <source>
        <dbReference type="SAM" id="MobiDB-lite"/>
    </source>
</evidence>
<keyword evidence="4" id="KW-0255">Endonuclease</keyword>
<dbReference type="PANTHER" id="PTHR43694:SF1">
    <property type="entry name" value="RIBONUCLEASE J"/>
    <property type="match status" value="1"/>
</dbReference>
<evidence type="ECO:0000256" key="5">
    <source>
        <dbReference type="ARBA" id="ARBA00022801"/>
    </source>
</evidence>
<evidence type="ECO:0000256" key="1">
    <source>
        <dbReference type="ARBA" id="ARBA00022490"/>
    </source>
</evidence>
<dbReference type="InterPro" id="IPR001587">
    <property type="entry name" value="RNase_J_CS"/>
</dbReference>
<keyword evidence="5 11" id="KW-0378">Hydrolase</keyword>
<keyword evidence="2" id="KW-0540">Nuclease</keyword>
<dbReference type="InterPro" id="IPR030854">
    <property type="entry name" value="RNase_J_bac"/>
</dbReference>
<protein>
    <submittedName>
        <fullName evidence="11">Zn-dependent hydrolase, RNA-metabolising</fullName>
    </submittedName>
</protein>
<dbReference type="InterPro" id="IPR042173">
    <property type="entry name" value="RNase_J_2"/>
</dbReference>
<gene>
    <name evidence="11" type="ORF">MNB_SM-3-405</name>
</gene>
<evidence type="ECO:0000256" key="4">
    <source>
        <dbReference type="ARBA" id="ARBA00022759"/>
    </source>
</evidence>
<dbReference type="Pfam" id="PF22505">
    <property type="entry name" value="RNase_J_b_CASP"/>
    <property type="match status" value="1"/>
</dbReference>
<dbReference type="InterPro" id="IPR004613">
    <property type="entry name" value="RNase_J"/>
</dbReference>
<dbReference type="Gene3D" id="3.10.20.580">
    <property type="match status" value="1"/>
</dbReference>
<evidence type="ECO:0000256" key="3">
    <source>
        <dbReference type="ARBA" id="ARBA00022723"/>
    </source>
</evidence>
<evidence type="ECO:0000313" key="11">
    <source>
        <dbReference type="EMBL" id="SFV74516.1"/>
    </source>
</evidence>
<dbReference type="HAMAP" id="MF_01491">
    <property type="entry name" value="RNase_J_bact"/>
    <property type="match status" value="1"/>
</dbReference>
<dbReference type="AlphaFoldDB" id="A0A1W1D288"/>
<dbReference type="GO" id="GO:0003723">
    <property type="term" value="F:RNA binding"/>
    <property type="evidence" value="ECO:0007669"/>
    <property type="project" value="UniProtKB-KW"/>
</dbReference>
<accession>A0A1W1D288</accession>
<proteinExistence type="inferred from homology"/>
<dbReference type="GO" id="GO:0004534">
    <property type="term" value="F:5'-3' RNA exonuclease activity"/>
    <property type="evidence" value="ECO:0007669"/>
    <property type="project" value="InterPro"/>
</dbReference>
<feature type="domain" description="Metallo-beta-lactamase" evidence="10">
    <location>
        <begin position="107"/>
        <end position="304"/>
    </location>
</feature>
<dbReference type="Pfam" id="PF07521">
    <property type="entry name" value="RMMBL"/>
    <property type="match status" value="1"/>
</dbReference>
<dbReference type="InterPro" id="IPR011108">
    <property type="entry name" value="RMMBL"/>
</dbReference>
<evidence type="ECO:0000259" key="10">
    <source>
        <dbReference type="SMART" id="SM00849"/>
    </source>
</evidence>
<keyword evidence="6" id="KW-0862">Zinc</keyword>
<feature type="region of interest" description="Disordered" evidence="9">
    <location>
        <begin position="1"/>
        <end position="66"/>
    </location>
</feature>
<keyword evidence="3" id="KW-0479">Metal-binding</keyword>
<dbReference type="Gene3D" id="3.40.50.10710">
    <property type="entry name" value="Metallo-hydrolase/oxidoreductase"/>
    <property type="match status" value="1"/>
</dbReference>
<dbReference type="GO" id="GO:0008270">
    <property type="term" value="F:zinc ion binding"/>
    <property type="evidence" value="ECO:0007669"/>
    <property type="project" value="InterPro"/>
</dbReference>
<dbReference type="Pfam" id="PF17770">
    <property type="entry name" value="RNase_J_C"/>
    <property type="match status" value="1"/>
</dbReference>
<dbReference type="GO" id="GO:0004521">
    <property type="term" value="F:RNA endonuclease activity"/>
    <property type="evidence" value="ECO:0007669"/>
    <property type="project" value="InterPro"/>
</dbReference>
<dbReference type="InterPro" id="IPR001279">
    <property type="entry name" value="Metallo-B-lactamas"/>
</dbReference>
<dbReference type="InterPro" id="IPR055132">
    <property type="entry name" value="RNase_J_b_CASP"/>
</dbReference>
<dbReference type="Gene3D" id="3.60.15.10">
    <property type="entry name" value="Ribonuclease Z/Hydroxyacylglutathione hydrolase-like"/>
    <property type="match status" value="1"/>
</dbReference>
<evidence type="ECO:0000256" key="8">
    <source>
        <dbReference type="ARBA" id="ARBA00022884"/>
    </source>
</evidence>
<dbReference type="SUPFAM" id="SSF56281">
    <property type="entry name" value="Metallo-hydrolase/oxidoreductase"/>
    <property type="match status" value="1"/>
</dbReference>
<feature type="compositionally biased region" description="Low complexity" evidence="9">
    <location>
        <begin position="31"/>
        <end position="50"/>
    </location>
</feature>
<dbReference type="InterPro" id="IPR041636">
    <property type="entry name" value="RNase_J_C"/>
</dbReference>
<dbReference type="PANTHER" id="PTHR43694">
    <property type="entry name" value="RIBONUCLEASE J"/>
    <property type="match status" value="1"/>
</dbReference>
<dbReference type="Pfam" id="PF00753">
    <property type="entry name" value="Lactamase_B"/>
    <property type="match status" value="1"/>
</dbReference>
<dbReference type="EMBL" id="FPHP01000002">
    <property type="protein sequence ID" value="SFV74516.1"/>
    <property type="molecule type" value="Genomic_DNA"/>
</dbReference>
<dbReference type="PIRSF" id="PIRSF004803">
    <property type="entry name" value="RnjA"/>
    <property type="match status" value="1"/>
</dbReference>
<dbReference type="SMART" id="SM00849">
    <property type="entry name" value="Lactamase_B"/>
    <property type="match status" value="1"/>
</dbReference>
<evidence type="ECO:0000256" key="7">
    <source>
        <dbReference type="ARBA" id="ARBA00022839"/>
    </source>
</evidence>
<name>A0A1W1D288_9ZZZZ</name>
<evidence type="ECO:0000256" key="6">
    <source>
        <dbReference type="ARBA" id="ARBA00022833"/>
    </source>
</evidence>
<dbReference type="NCBIfam" id="TIGR00649">
    <property type="entry name" value="MG423"/>
    <property type="match status" value="1"/>
</dbReference>
<organism evidence="11">
    <name type="scientific">hydrothermal vent metagenome</name>
    <dbReference type="NCBI Taxonomy" id="652676"/>
    <lineage>
        <taxon>unclassified sequences</taxon>
        <taxon>metagenomes</taxon>
        <taxon>ecological metagenomes</taxon>
    </lineage>
</organism>
<evidence type="ECO:0000256" key="2">
    <source>
        <dbReference type="ARBA" id="ARBA00022722"/>
    </source>
</evidence>
<dbReference type="InterPro" id="IPR036866">
    <property type="entry name" value="RibonucZ/Hydroxyglut_hydro"/>
</dbReference>
<dbReference type="CDD" id="cd07714">
    <property type="entry name" value="RNaseJ_MBL-fold"/>
    <property type="match status" value="1"/>
</dbReference>